<dbReference type="InterPro" id="IPR002547">
    <property type="entry name" value="tRNA-bd_dom"/>
</dbReference>
<keyword evidence="13" id="KW-0648">Protein biosynthesis</keyword>
<keyword evidence="12 16" id="KW-0694">RNA-binding</keyword>
<keyword evidence="8" id="KW-0479">Metal-binding</keyword>
<keyword evidence="10" id="KW-0067">ATP-binding</keyword>
<dbReference type="InterPro" id="IPR004529">
    <property type="entry name" value="Phe-tRNA-synth_IIc_asu"/>
</dbReference>
<dbReference type="InterPro" id="IPR022911">
    <property type="entry name" value="Phe_tRNA_ligase_alpha1_bac"/>
</dbReference>
<evidence type="ECO:0000256" key="14">
    <source>
        <dbReference type="ARBA" id="ARBA00023146"/>
    </source>
</evidence>
<proteinExistence type="inferred from homology"/>
<dbReference type="InterPro" id="IPR012340">
    <property type="entry name" value="NA-bd_OB-fold"/>
</dbReference>
<dbReference type="Pfam" id="PF01588">
    <property type="entry name" value="tRNA_bind"/>
    <property type="match status" value="1"/>
</dbReference>
<dbReference type="Proteomes" id="UP001165085">
    <property type="component" value="Unassembled WGS sequence"/>
</dbReference>
<dbReference type="AlphaFoldDB" id="A0A9W6ZUL2"/>
<evidence type="ECO:0000256" key="16">
    <source>
        <dbReference type="PROSITE-ProRule" id="PRU00209"/>
    </source>
</evidence>
<keyword evidence="21" id="KW-1185">Reference proteome</keyword>
<dbReference type="PROSITE" id="PS50886">
    <property type="entry name" value="TRBD"/>
    <property type="match status" value="1"/>
</dbReference>
<dbReference type="GO" id="GO:0004826">
    <property type="term" value="F:phenylalanine-tRNA ligase activity"/>
    <property type="evidence" value="ECO:0007669"/>
    <property type="project" value="InterPro"/>
</dbReference>
<dbReference type="InterPro" id="IPR002319">
    <property type="entry name" value="Phenylalanyl-tRNA_Synthase"/>
</dbReference>
<comment type="subcellular location">
    <subcellularLocation>
        <location evidence="2">Cytoplasm</location>
    </subcellularLocation>
</comment>
<evidence type="ECO:0000256" key="10">
    <source>
        <dbReference type="ARBA" id="ARBA00022840"/>
    </source>
</evidence>
<dbReference type="SUPFAM" id="SSF46589">
    <property type="entry name" value="tRNA-binding arm"/>
    <property type="match status" value="1"/>
</dbReference>
<evidence type="ECO:0000256" key="2">
    <source>
        <dbReference type="ARBA" id="ARBA00004496"/>
    </source>
</evidence>
<name>A0A9W6ZUL2_9STRA</name>
<dbReference type="InterPro" id="IPR045864">
    <property type="entry name" value="aa-tRNA-synth_II/BPL/LPL"/>
</dbReference>
<dbReference type="OrthoDB" id="4457at2759"/>
<dbReference type="InterPro" id="IPR006195">
    <property type="entry name" value="aa-tRNA-synth_II"/>
</dbReference>
<sequence length="630" mass="69474">MISTTKYTTLMNIFVLTALLSLFISSTTSFIVPHTTRVRAVARAVVRSNVPLQQPLQPLAASDTSNADVDVETLESVLMKVNSMGAVGMSKVESASTSEEVERVRLDYLGKKGQITKVMSLMRTLNADDKKALGAAVNEVKQKMEDVLSTKKDAVVNEELLAEMESERVDVTMPGISSRGVGHRHPLSMIIERATDTFVKLGYDTVTELEDSPEIESDYYCFEALNCPPDHPARDMQDSFYLTDPDGPEETYMLRTHTSAVQIHQMEKRKPPFRIVAPGRVYRRDDIDATHSMIFHQIEILAIEEKGKLTLGDLKGTVEYFLKQMFGPTIEVRFRGSFFPFTEPSMEVDVKFKGKWLEVLGCGMVDPRVLEKAGIDPEKFGGFAAGFGAERFAMVIHGISDIREFYNGDNRFLEQFPHFGDQGITAFLEGRVAEKKEENAAGAEEKQKKKKAEGGSAAQAAPASAEIDISKLDIRVGTVVKAWKHEEAEKLYCEEIDIGEDEPRLICSGLRNHMGLEELEGKRVLVLANLKARKMVGVPSHGMVLCAFTDDDSEVKLVEPAEGAPNGARVTVEGFEGEPATENQILKKKMLDKIMPKLKVNGDGVVAWDGVPLATEQGVVKSTMPGCSVG</sequence>
<evidence type="ECO:0000256" key="6">
    <source>
        <dbReference type="ARBA" id="ARBA00022555"/>
    </source>
</evidence>
<protein>
    <recommendedName>
        <fullName evidence="5">Phenylalanine--tRNA ligase alpha subunit</fullName>
    </recommendedName>
    <alternativeName>
        <fullName evidence="15">Phenylalanyl-tRNA synthetase alpha subunit</fullName>
    </alternativeName>
</protein>
<evidence type="ECO:0000256" key="3">
    <source>
        <dbReference type="ARBA" id="ARBA00010207"/>
    </source>
</evidence>
<accession>A0A9W6ZUL2</accession>
<gene>
    <name evidence="20" type="ORF">TrST_g7662</name>
</gene>
<comment type="similarity">
    <text evidence="3">Belongs to the class-II aminoacyl-tRNA synthetase family. Phe-tRNA synthetase alpha subunit type 1 subfamily.</text>
</comment>
<evidence type="ECO:0000256" key="8">
    <source>
        <dbReference type="ARBA" id="ARBA00022723"/>
    </source>
</evidence>
<evidence type="ECO:0000256" key="13">
    <source>
        <dbReference type="ARBA" id="ARBA00022917"/>
    </source>
</evidence>
<evidence type="ECO:0000313" key="20">
    <source>
        <dbReference type="EMBL" id="GMH59871.1"/>
    </source>
</evidence>
<feature type="domain" description="Aminoacyl-transfer RNA synthetases class-II family profile" evidence="18">
    <location>
        <begin position="211"/>
        <end position="417"/>
    </location>
</feature>
<feature type="region of interest" description="Disordered" evidence="17">
    <location>
        <begin position="437"/>
        <end position="460"/>
    </location>
</feature>
<comment type="cofactor">
    <cofactor evidence="1">
        <name>Mg(2+)</name>
        <dbReference type="ChEBI" id="CHEBI:18420"/>
    </cofactor>
</comment>
<evidence type="ECO:0000256" key="5">
    <source>
        <dbReference type="ARBA" id="ARBA00015409"/>
    </source>
</evidence>
<dbReference type="GO" id="GO:0005737">
    <property type="term" value="C:cytoplasm"/>
    <property type="evidence" value="ECO:0007669"/>
    <property type="project" value="UniProtKB-SubCell"/>
</dbReference>
<feature type="domain" description="TRNA-binding" evidence="19">
    <location>
        <begin position="468"/>
        <end position="571"/>
    </location>
</feature>
<keyword evidence="6 16" id="KW-0820">tRNA-binding</keyword>
<keyword evidence="9" id="KW-0547">Nucleotide-binding</keyword>
<dbReference type="InterPro" id="IPR051270">
    <property type="entry name" value="Tyrosine-tRNA_ligase_regulator"/>
</dbReference>
<keyword evidence="7" id="KW-0436">Ligase</keyword>
<dbReference type="GO" id="GO:0000049">
    <property type="term" value="F:tRNA binding"/>
    <property type="evidence" value="ECO:0007669"/>
    <property type="project" value="UniProtKB-UniRule"/>
</dbReference>
<evidence type="ECO:0000256" key="4">
    <source>
        <dbReference type="ARBA" id="ARBA00011209"/>
    </source>
</evidence>
<evidence type="ECO:0000256" key="11">
    <source>
        <dbReference type="ARBA" id="ARBA00022842"/>
    </source>
</evidence>
<evidence type="ECO:0000259" key="18">
    <source>
        <dbReference type="PROSITE" id="PS50862"/>
    </source>
</evidence>
<evidence type="ECO:0000313" key="21">
    <source>
        <dbReference type="Proteomes" id="UP001165085"/>
    </source>
</evidence>
<evidence type="ECO:0000256" key="12">
    <source>
        <dbReference type="ARBA" id="ARBA00022884"/>
    </source>
</evidence>
<evidence type="ECO:0000256" key="1">
    <source>
        <dbReference type="ARBA" id="ARBA00001946"/>
    </source>
</evidence>
<dbReference type="SUPFAM" id="SSF55681">
    <property type="entry name" value="Class II aaRS and biotin synthetases"/>
    <property type="match status" value="1"/>
</dbReference>
<feature type="compositionally biased region" description="Basic and acidic residues" evidence="17">
    <location>
        <begin position="437"/>
        <end position="447"/>
    </location>
</feature>
<evidence type="ECO:0000259" key="19">
    <source>
        <dbReference type="PROSITE" id="PS50886"/>
    </source>
</evidence>
<dbReference type="CDD" id="cd02799">
    <property type="entry name" value="tRNA_bind_EMAP-II_like"/>
    <property type="match status" value="1"/>
</dbReference>
<dbReference type="GO" id="GO:0005524">
    <property type="term" value="F:ATP binding"/>
    <property type="evidence" value="ECO:0007669"/>
    <property type="project" value="UniProtKB-KW"/>
</dbReference>
<dbReference type="Gene3D" id="2.40.50.140">
    <property type="entry name" value="Nucleic acid-binding proteins"/>
    <property type="match status" value="1"/>
</dbReference>
<dbReference type="GO" id="GO:0006432">
    <property type="term" value="P:phenylalanyl-tRNA aminoacylation"/>
    <property type="evidence" value="ECO:0007669"/>
    <property type="project" value="InterPro"/>
</dbReference>
<reference evidence="21" key="1">
    <citation type="journal article" date="2023" name="Commun. Biol.">
        <title>Genome analysis of Parmales, the sister group of diatoms, reveals the evolutionary specialization of diatoms from phago-mixotrophs to photoautotrophs.</title>
        <authorList>
            <person name="Ban H."/>
            <person name="Sato S."/>
            <person name="Yoshikawa S."/>
            <person name="Yamada K."/>
            <person name="Nakamura Y."/>
            <person name="Ichinomiya M."/>
            <person name="Sato N."/>
            <person name="Blanc-Mathieu R."/>
            <person name="Endo H."/>
            <person name="Kuwata A."/>
            <person name="Ogata H."/>
        </authorList>
    </citation>
    <scope>NUCLEOTIDE SEQUENCE [LARGE SCALE GENOMIC DNA]</scope>
    <source>
        <strain evidence="21">NIES 3701</strain>
    </source>
</reference>
<dbReference type="InterPro" id="IPR010978">
    <property type="entry name" value="tRNA-bd_arm"/>
</dbReference>
<evidence type="ECO:0000256" key="15">
    <source>
        <dbReference type="ARBA" id="ARBA00030612"/>
    </source>
</evidence>
<dbReference type="Gene3D" id="3.30.930.10">
    <property type="entry name" value="Bira Bifunctional Protein, Domain 2"/>
    <property type="match status" value="1"/>
</dbReference>
<dbReference type="InterPro" id="IPR004188">
    <property type="entry name" value="Phe-tRNA_ligase_II_N"/>
</dbReference>
<evidence type="ECO:0000256" key="7">
    <source>
        <dbReference type="ARBA" id="ARBA00022598"/>
    </source>
</evidence>
<dbReference type="Pfam" id="PF02912">
    <property type="entry name" value="Phe_tRNA-synt_N"/>
    <property type="match status" value="1"/>
</dbReference>
<dbReference type="PANTHER" id="PTHR11586">
    <property type="entry name" value="TRNA-AMINOACYLATION COFACTOR ARC1 FAMILY MEMBER"/>
    <property type="match status" value="1"/>
</dbReference>
<dbReference type="EMBL" id="BRXY01000062">
    <property type="protein sequence ID" value="GMH59871.1"/>
    <property type="molecule type" value="Genomic_DNA"/>
</dbReference>
<dbReference type="GO" id="GO:0046872">
    <property type="term" value="F:metal ion binding"/>
    <property type="evidence" value="ECO:0007669"/>
    <property type="project" value="UniProtKB-KW"/>
</dbReference>
<dbReference type="SUPFAM" id="SSF50249">
    <property type="entry name" value="Nucleic acid-binding proteins"/>
    <property type="match status" value="1"/>
</dbReference>
<dbReference type="FunFam" id="2.40.50.140:FF:000225">
    <property type="entry name" value="tyrosine--tRNA ligase, cytoplasmic"/>
    <property type="match status" value="1"/>
</dbReference>
<dbReference type="HAMAP" id="MF_00281">
    <property type="entry name" value="Phe_tRNA_synth_alpha1"/>
    <property type="match status" value="1"/>
</dbReference>
<dbReference type="PROSITE" id="PS50862">
    <property type="entry name" value="AA_TRNA_LIGASE_II"/>
    <property type="match status" value="1"/>
</dbReference>
<keyword evidence="14" id="KW-0030">Aminoacyl-tRNA synthetase</keyword>
<evidence type="ECO:0000256" key="9">
    <source>
        <dbReference type="ARBA" id="ARBA00022741"/>
    </source>
</evidence>
<organism evidence="20 21">
    <name type="scientific">Triparma strigata</name>
    <dbReference type="NCBI Taxonomy" id="1606541"/>
    <lineage>
        <taxon>Eukaryota</taxon>
        <taxon>Sar</taxon>
        <taxon>Stramenopiles</taxon>
        <taxon>Ochrophyta</taxon>
        <taxon>Bolidophyceae</taxon>
        <taxon>Parmales</taxon>
        <taxon>Triparmaceae</taxon>
        <taxon>Triparma</taxon>
    </lineage>
</organism>
<dbReference type="NCBIfam" id="TIGR00468">
    <property type="entry name" value="pheS"/>
    <property type="match status" value="1"/>
</dbReference>
<dbReference type="Pfam" id="PF01409">
    <property type="entry name" value="tRNA-synt_2d"/>
    <property type="match status" value="1"/>
</dbReference>
<dbReference type="CDD" id="cd00496">
    <property type="entry name" value="PheRS_alpha_core"/>
    <property type="match status" value="1"/>
</dbReference>
<dbReference type="PANTHER" id="PTHR11586:SF33">
    <property type="entry name" value="AMINOACYL TRNA SYNTHASE COMPLEX-INTERACTING MULTIFUNCTIONAL PROTEIN 1"/>
    <property type="match status" value="1"/>
</dbReference>
<comment type="caution">
    <text evidence="20">The sequence shown here is derived from an EMBL/GenBank/DDBJ whole genome shotgun (WGS) entry which is preliminary data.</text>
</comment>
<keyword evidence="11" id="KW-0460">Magnesium</keyword>
<evidence type="ECO:0000256" key="17">
    <source>
        <dbReference type="SAM" id="MobiDB-lite"/>
    </source>
</evidence>
<comment type="subunit">
    <text evidence="4">Tetramer of two alpha and two beta subunits.</text>
</comment>